<name>A0A844HSX0_9RHOB</name>
<dbReference type="RefSeq" id="WP_155041387.1">
    <property type="nucleotide sequence ID" value="NZ_WMIG01000016.1"/>
</dbReference>
<dbReference type="AlphaFoldDB" id="A0A844HSX0"/>
<evidence type="ECO:0000256" key="1">
    <source>
        <dbReference type="SAM" id="MobiDB-lite"/>
    </source>
</evidence>
<feature type="region of interest" description="Disordered" evidence="1">
    <location>
        <begin position="1"/>
        <end position="24"/>
    </location>
</feature>
<proteinExistence type="predicted"/>
<dbReference type="OrthoDB" id="7780543at2"/>
<feature type="compositionally biased region" description="Basic and acidic residues" evidence="1">
    <location>
        <begin position="1"/>
        <end position="10"/>
    </location>
</feature>
<comment type="caution">
    <text evidence="2">The sequence shown here is derived from an EMBL/GenBank/DDBJ whole genome shotgun (WGS) entry which is preliminary data.</text>
</comment>
<organism evidence="2 3">
    <name type="scientific">Paracoccus litorisediminis</name>
    <dbReference type="NCBI Taxonomy" id="2006130"/>
    <lineage>
        <taxon>Bacteria</taxon>
        <taxon>Pseudomonadati</taxon>
        <taxon>Pseudomonadota</taxon>
        <taxon>Alphaproteobacteria</taxon>
        <taxon>Rhodobacterales</taxon>
        <taxon>Paracoccaceae</taxon>
        <taxon>Paracoccus</taxon>
    </lineage>
</organism>
<dbReference type="EMBL" id="WMIG01000016">
    <property type="protein sequence ID" value="MTH61427.1"/>
    <property type="molecule type" value="Genomic_DNA"/>
</dbReference>
<evidence type="ECO:0000313" key="2">
    <source>
        <dbReference type="EMBL" id="MTH61427.1"/>
    </source>
</evidence>
<dbReference type="Proteomes" id="UP000449846">
    <property type="component" value="Unassembled WGS sequence"/>
</dbReference>
<protein>
    <submittedName>
        <fullName evidence="2">Uncharacterized protein</fullName>
    </submittedName>
</protein>
<accession>A0A844HSX0</accession>
<evidence type="ECO:0000313" key="3">
    <source>
        <dbReference type="Proteomes" id="UP000449846"/>
    </source>
</evidence>
<sequence>MDEKASDKAAAEMADDLDTLNGLHHRNRRATSALEIAVLTLVDTLEYMFPGTREIVVEDMRDAAERERSFMRHLQSASDEGDPTDKDIARELMALEYLITKLERPIIKD</sequence>
<reference evidence="2 3" key="1">
    <citation type="submission" date="2019-11" db="EMBL/GenBank/DDBJ databases">
        <authorList>
            <person name="Dong K."/>
        </authorList>
    </citation>
    <scope>NUCLEOTIDE SEQUENCE [LARGE SCALE GENOMIC DNA]</scope>
    <source>
        <strain evidence="2 3">NBRC 112902</strain>
    </source>
</reference>
<gene>
    <name evidence="2" type="ORF">GL300_19625</name>
</gene>
<keyword evidence="3" id="KW-1185">Reference proteome</keyword>